<reference evidence="9 10" key="1">
    <citation type="journal article" date="2016" name="Nat. Commun.">
        <title>Thousands of microbial genomes shed light on interconnected biogeochemical processes in an aquifer system.</title>
        <authorList>
            <person name="Anantharaman K."/>
            <person name="Brown C.T."/>
            <person name="Hug L.A."/>
            <person name="Sharon I."/>
            <person name="Castelle C.J."/>
            <person name="Probst A.J."/>
            <person name="Thomas B.C."/>
            <person name="Singh A."/>
            <person name="Wilkins M.J."/>
            <person name="Karaoz U."/>
            <person name="Brodie E.L."/>
            <person name="Williams K.H."/>
            <person name="Hubbard S.S."/>
            <person name="Banfield J.F."/>
        </authorList>
    </citation>
    <scope>NUCLEOTIDE SEQUENCE [LARGE SCALE GENOMIC DNA]</scope>
</reference>
<name>A0A1G2TGI2_9BACT</name>
<keyword evidence="3 6" id="KW-0812">Transmembrane</keyword>
<gene>
    <name evidence="9" type="ORF">A3D49_00675</name>
</gene>
<feature type="domain" description="ComEC/Rec2-related protein" evidence="7">
    <location>
        <begin position="203"/>
        <end position="475"/>
    </location>
</feature>
<dbReference type="NCBIfam" id="TIGR00360">
    <property type="entry name" value="ComEC_N-term"/>
    <property type="match status" value="1"/>
</dbReference>
<keyword evidence="5 6" id="KW-0472">Membrane</keyword>
<dbReference type="InterPro" id="IPR052159">
    <property type="entry name" value="Competence_DNA_uptake"/>
</dbReference>
<accession>A0A1G2TGI2</accession>
<proteinExistence type="predicted"/>
<dbReference type="PANTHER" id="PTHR30619">
    <property type="entry name" value="DNA INTERNALIZATION/COMPETENCE PROTEIN COMEC/REC2"/>
    <property type="match status" value="1"/>
</dbReference>
<dbReference type="InterPro" id="IPR004477">
    <property type="entry name" value="ComEC_N"/>
</dbReference>
<evidence type="ECO:0008006" key="11">
    <source>
        <dbReference type="Google" id="ProtNLM"/>
    </source>
</evidence>
<evidence type="ECO:0000259" key="8">
    <source>
        <dbReference type="Pfam" id="PF13567"/>
    </source>
</evidence>
<dbReference type="Pfam" id="PF03772">
    <property type="entry name" value="Competence"/>
    <property type="match status" value="1"/>
</dbReference>
<feature type="transmembrane region" description="Helical" evidence="6">
    <location>
        <begin position="422"/>
        <end position="442"/>
    </location>
</feature>
<evidence type="ECO:0000256" key="2">
    <source>
        <dbReference type="ARBA" id="ARBA00022475"/>
    </source>
</evidence>
<feature type="transmembrane region" description="Helical" evidence="6">
    <location>
        <begin position="307"/>
        <end position="325"/>
    </location>
</feature>
<evidence type="ECO:0000256" key="5">
    <source>
        <dbReference type="ARBA" id="ARBA00023136"/>
    </source>
</evidence>
<evidence type="ECO:0000256" key="6">
    <source>
        <dbReference type="SAM" id="Phobius"/>
    </source>
</evidence>
<dbReference type="GO" id="GO:0005886">
    <property type="term" value="C:plasma membrane"/>
    <property type="evidence" value="ECO:0007669"/>
    <property type="project" value="UniProtKB-SubCell"/>
</dbReference>
<keyword evidence="4 6" id="KW-1133">Transmembrane helix</keyword>
<evidence type="ECO:0000256" key="4">
    <source>
        <dbReference type="ARBA" id="ARBA00022989"/>
    </source>
</evidence>
<evidence type="ECO:0000313" key="9">
    <source>
        <dbReference type="EMBL" id="OHA96390.1"/>
    </source>
</evidence>
<feature type="transmembrane region" description="Helical" evidence="6">
    <location>
        <begin position="12"/>
        <end position="41"/>
    </location>
</feature>
<comment type="subcellular location">
    <subcellularLocation>
        <location evidence="1">Cell membrane</location>
        <topology evidence="1">Multi-pass membrane protein</topology>
    </subcellularLocation>
</comment>
<feature type="transmembrane region" description="Helical" evidence="6">
    <location>
        <begin position="454"/>
        <end position="473"/>
    </location>
</feature>
<dbReference type="AlphaFoldDB" id="A0A1G2TGI2"/>
<evidence type="ECO:0000313" key="10">
    <source>
        <dbReference type="Proteomes" id="UP000177279"/>
    </source>
</evidence>
<feature type="transmembrane region" description="Helical" evidence="6">
    <location>
        <begin position="266"/>
        <end position="295"/>
    </location>
</feature>
<dbReference type="InterPro" id="IPR025405">
    <property type="entry name" value="DUF4131"/>
</dbReference>
<dbReference type="EMBL" id="MHVS01000005">
    <property type="protein sequence ID" value="OHA96390.1"/>
    <property type="molecule type" value="Genomic_DNA"/>
</dbReference>
<dbReference type="Pfam" id="PF13567">
    <property type="entry name" value="DUF4131"/>
    <property type="match status" value="1"/>
</dbReference>
<feature type="transmembrane region" description="Helical" evidence="6">
    <location>
        <begin position="331"/>
        <end position="350"/>
    </location>
</feature>
<sequence>MDRAILISIFSFAFGILVSSFFFVPPVVGAFLVFIAAGILAGEKVWSGKIEKQVLFVALVLISFSFGSLRYAIKDFYEPIVPASDGVVASEPEQRDNATRFVFESDNGEKVLVSTGIYSSVQYGDRVKLRSNFTIPEPFDGFDYPAYLSKDDIYFVANFAKVEIISSGHGNPVKSALFKLKRSFTGRIKETFSEPYASLLAGLIVAGRDAMPKDILEEFRRAGIIHIVVLSGYNITIIADFLRRVFEKAFLSAGILRPRLASTVSIVGILLFVIMTGAQATVVRAGLMVLAVIAAKMLGRKYSAPRALILAGFVMLLENPKVLVFDPSFQLSFLATLALIYVVPVVEKYLKFITEIWDLRITIATTIGTQLTVLPLLIYSMGNFSLVSLPANVLVLLIIPYTMFLGFAAALLSYVSAFLALPLAYLAHLLLVWILFVSNFLGNMPFASVAVPHVSAWIIAFAYACLLFSIMYFKRRKTGGMVNAFRHTET</sequence>
<feature type="transmembrane region" description="Helical" evidence="6">
    <location>
        <begin position="53"/>
        <end position="73"/>
    </location>
</feature>
<feature type="domain" description="DUF4131" evidence="8">
    <location>
        <begin position="26"/>
        <end position="164"/>
    </location>
</feature>
<feature type="transmembrane region" description="Helical" evidence="6">
    <location>
        <begin position="362"/>
        <end position="381"/>
    </location>
</feature>
<evidence type="ECO:0000256" key="3">
    <source>
        <dbReference type="ARBA" id="ARBA00022692"/>
    </source>
</evidence>
<feature type="transmembrane region" description="Helical" evidence="6">
    <location>
        <begin position="223"/>
        <end position="246"/>
    </location>
</feature>
<feature type="transmembrane region" description="Helical" evidence="6">
    <location>
        <begin position="393"/>
        <end position="415"/>
    </location>
</feature>
<keyword evidence="2" id="KW-1003">Cell membrane</keyword>
<evidence type="ECO:0000259" key="7">
    <source>
        <dbReference type="Pfam" id="PF03772"/>
    </source>
</evidence>
<protein>
    <recommendedName>
        <fullName evidence="11">ComEC/Rec2-related protein domain-containing protein</fullName>
    </recommendedName>
</protein>
<organism evidence="9 10">
    <name type="scientific">Candidatus Zambryskibacteria bacterium RIFCSPHIGHO2_02_FULL_43_37</name>
    <dbReference type="NCBI Taxonomy" id="1802749"/>
    <lineage>
        <taxon>Bacteria</taxon>
        <taxon>Candidatus Zambryskiibacteriota</taxon>
    </lineage>
</organism>
<dbReference type="PANTHER" id="PTHR30619:SF7">
    <property type="entry name" value="BETA-LACTAMASE DOMAIN PROTEIN"/>
    <property type="match status" value="1"/>
</dbReference>
<dbReference type="Proteomes" id="UP000177279">
    <property type="component" value="Unassembled WGS sequence"/>
</dbReference>
<evidence type="ECO:0000256" key="1">
    <source>
        <dbReference type="ARBA" id="ARBA00004651"/>
    </source>
</evidence>
<comment type="caution">
    <text evidence="9">The sequence shown here is derived from an EMBL/GenBank/DDBJ whole genome shotgun (WGS) entry which is preliminary data.</text>
</comment>